<evidence type="ECO:0000313" key="3">
    <source>
        <dbReference type="EMBL" id="QDU71696.1"/>
    </source>
</evidence>
<dbReference type="AlphaFoldDB" id="A0A518BXL9"/>
<dbReference type="KEGG" id="mcad:Pan265_15480"/>
<dbReference type="NCBIfam" id="TIGR02595">
    <property type="entry name" value="PEP_CTERM"/>
    <property type="match status" value="1"/>
</dbReference>
<dbReference type="RefSeq" id="WP_145445882.1">
    <property type="nucleotide sequence ID" value="NZ_CP036280.1"/>
</dbReference>
<dbReference type="EMBL" id="CP036280">
    <property type="protein sequence ID" value="QDU71696.1"/>
    <property type="molecule type" value="Genomic_DNA"/>
</dbReference>
<protein>
    <recommendedName>
        <fullName evidence="2">Ice-binding protein C-terminal domain-containing protein</fullName>
    </recommendedName>
</protein>
<dbReference type="InterPro" id="IPR013424">
    <property type="entry name" value="Ice-binding_C"/>
</dbReference>
<gene>
    <name evidence="3" type="ORF">Pan265_15480</name>
</gene>
<keyword evidence="4" id="KW-1185">Reference proteome</keyword>
<sequence precursor="true">MNTKFSLIATLALAGVAQAASINYGTFVSDNVTFTDVTESSNTAPLPLFDAPNVAGDALTFGPIEFGSESNGAGAKIVDSQLRTEITTNGVGIDTLTIFESGDYTLIGDTQAFAIASVAAPVFIDITEVDGVAVDGPEVIANLVFSPSGGVFALADGIAVGVPWTGDLTVDIDSLVAGNVTGLTLTFDNTLSVATSEATAGLIKKKLAKIDVDLVPEPASAALLALGLFGIARRGH</sequence>
<evidence type="ECO:0000256" key="1">
    <source>
        <dbReference type="SAM" id="SignalP"/>
    </source>
</evidence>
<feature type="signal peptide" evidence="1">
    <location>
        <begin position="1"/>
        <end position="19"/>
    </location>
</feature>
<proteinExistence type="predicted"/>
<accession>A0A518BXL9</accession>
<evidence type="ECO:0000259" key="2">
    <source>
        <dbReference type="Pfam" id="PF07589"/>
    </source>
</evidence>
<dbReference type="Proteomes" id="UP000320386">
    <property type="component" value="Chromosome"/>
</dbReference>
<dbReference type="OrthoDB" id="272887at2"/>
<evidence type="ECO:0000313" key="4">
    <source>
        <dbReference type="Proteomes" id="UP000320386"/>
    </source>
</evidence>
<organism evidence="3 4">
    <name type="scientific">Mucisphaera calidilacus</name>
    <dbReference type="NCBI Taxonomy" id="2527982"/>
    <lineage>
        <taxon>Bacteria</taxon>
        <taxon>Pseudomonadati</taxon>
        <taxon>Planctomycetota</taxon>
        <taxon>Phycisphaerae</taxon>
        <taxon>Phycisphaerales</taxon>
        <taxon>Phycisphaeraceae</taxon>
        <taxon>Mucisphaera</taxon>
    </lineage>
</organism>
<name>A0A518BXL9_9BACT</name>
<keyword evidence="1" id="KW-0732">Signal</keyword>
<reference evidence="3 4" key="1">
    <citation type="submission" date="2019-02" db="EMBL/GenBank/DDBJ databases">
        <title>Deep-cultivation of Planctomycetes and their phenomic and genomic characterization uncovers novel biology.</title>
        <authorList>
            <person name="Wiegand S."/>
            <person name="Jogler M."/>
            <person name="Boedeker C."/>
            <person name="Pinto D."/>
            <person name="Vollmers J."/>
            <person name="Rivas-Marin E."/>
            <person name="Kohn T."/>
            <person name="Peeters S.H."/>
            <person name="Heuer A."/>
            <person name="Rast P."/>
            <person name="Oberbeckmann S."/>
            <person name="Bunk B."/>
            <person name="Jeske O."/>
            <person name="Meyerdierks A."/>
            <person name="Storesund J.E."/>
            <person name="Kallscheuer N."/>
            <person name="Luecker S."/>
            <person name="Lage O.M."/>
            <person name="Pohl T."/>
            <person name="Merkel B.J."/>
            <person name="Hornburger P."/>
            <person name="Mueller R.-W."/>
            <person name="Bruemmer F."/>
            <person name="Labrenz M."/>
            <person name="Spormann A.M."/>
            <person name="Op den Camp H."/>
            <person name="Overmann J."/>
            <person name="Amann R."/>
            <person name="Jetten M.S.M."/>
            <person name="Mascher T."/>
            <person name="Medema M.H."/>
            <person name="Devos D.P."/>
            <person name="Kaster A.-K."/>
            <person name="Ovreas L."/>
            <person name="Rohde M."/>
            <person name="Galperin M.Y."/>
            <person name="Jogler C."/>
        </authorList>
    </citation>
    <scope>NUCLEOTIDE SEQUENCE [LARGE SCALE GENOMIC DNA]</scope>
    <source>
        <strain evidence="3 4">Pan265</strain>
    </source>
</reference>
<feature type="domain" description="Ice-binding protein C-terminal" evidence="2">
    <location>
        <begin position="215"/>
        <end position="234"/>
    </location>
</feature>
<dbReference type="Pfam" id="PF07589">
    <property type="entry name" value="PEP-CTERM"/>
    <property type="match status" value="1"/>
</dbReference>
<feature type="chain" id="PRO_5022041021" description="Ice-binding protein C-terminal domain-containing protein" evidence="1">
    <location>
        <begin position="20"/>
        <end position="236"/>
    </location>
</feature>